<name>A0ABW5ATY9_9FLAO</name>
<comment type="subcellular location">
    <subcellularLocation>
        <location evidence="1 7">Cytoplasm</location>
    </subcellularLocation>
</comment>
<dbReference type="Pfam" id="PF26549">
    <property type="entry name" value="Tricorn_N"/>
    <property type="match status" value="1"/>
</dbReference>
<dbReference type="PANTHER" id="PTHR43253">
    <property type="entry name" value="TRICORN PROTEASE HOMOLOG 2-RELATED"/>
    <property type="match status" value="1"/>
</dbReference>
<comment type="caution">
    <text evidence="10">The sequence shown here is derived from an EMBL/GenBank/DDBJ whole genome shotgun (WGS) entry which is preliminary data.</text>
</comment>
<dbReference type="InterPro" id="IPR029045">
    <property type="entry name" value="ClpP/crotonase-like_dom_sf"/>
</dbReference>
<evidence type="ECO:0000259" key="9">
    <source>
        <dbReference type="PROSITE" id="PS50106"/>
    </source>
</evidence>
<sequence>MLDPTLTPDGKTIIFSYDGDLWKVPIDGGEAARLTGMRGDETLPRVSPDGQWIAFSATQYGNRDAYVMPIEGGEIRQLTFHDTNDDVDSWSWDSEKIYFTSSRENRFSGYEIPASGGTPTRLFPNYFNTTHNIAVHPITSEIFFNESWESKSFTHRKRYKGDYNPDIKSYNPKTKEYREYTTYRGKDFWPTLDKNGILYFVSDEANGEYNLYTFKDNKKTALTTFSTSVKRPQVSANGNKIIFGKDYQIYSYDKTSGTSKKVPIKIYRNNTLNKTQDFQVKGKISYFDVSSDGKKIAFVSRGRLFVSDHKGKFIKQIPVNPNERVVEVKWLDDDRTLLYNQTYNGYLNLFTISADGKGKEKQITNETRNNVNIELNPESSLAAYISGRDELRLLDLKSLKSTMVVKDEFWALYAPQPKFSPNGQYLVYNAIRNFENDIFIYHISSKKVLNASQTGVTENSPYWSPDGKYIYFTSNLTQPSYPYGLREANIYRMALDKYEVPYTSAKFDELFLEKKDKDKDKKNEEKKKEDKTEEVKITINERGLMDRLERVGPEFGFQGGGPVVISKEDASYVFYISNHDQGDSKLWKTTITPFEKNKTEKVGDDKISSYQIASGNDSHYVLLDGHLYTLDIESNKIDKIEIDFKFRKALLEEFKQMFEEAWAGFEENFYDGDFHGEDWKKLKKRYAAYLPYITNRSHLRLLFNDMLGELNTSHFGFRSTGKEEKEFYKTHTLSTGIVFSKNDPYIVERIVTDSPSDITNKNIKPGDRLVAVNGKKINPNNNRESYFTQPSLDKEMQLTLERKRQQVTVELHPIASNKLRSLLYDEWVDNNQKYIDRKSNKKIAYVHMKNMGRSELNNFKKEMVSEAYKRDALILDLRNNTGGNVHDEVLKFLSQKPYLKWKYRDGELTPQPNFGPAAKPIVLLINEQSLSDAEMTSAGFKQLGLGKIIGTETYRWIIFTSGKGLVDGSFYRLPSWGCYTLDGKNLEKTGVQPDIYVKENFKHRLEKNQPQLDRALSEIKKQLNN</sequence>
<dbReference type="Pfam" id="PF26550">
    <property type="entry name" value="Tricorn_2nd"/>
    <property type="match status" value="1"/>
</dbReference>
<dbReference type="Gene3D" id="2.120.10.60">
    <property type="entry name" value="Tricorn protease N-terminal domain"/>
    <property type="match status" value="1"/>
</dbReference>
<evidence type="ECO:0000256" key="3">
    <source>
        <dbReference type="ARBA" id="ARBA00022490"/>
    </source>
</evidence>
<dbReference type="Proteomes" id="UP001597344">
    <property type="component" value="Unassembled WGS sequence"/>
</dbReference>
<evidence type="ECO:0000256" key="6">
    <source>
        <dbReference type="ARBA" id="ARBA00022825"/>
    </source>
</evidence>
<dbReference type="Gene3D" id="2.130.10.10">
    <property type="entry name" value="YVTN repeat-like/Quinoprotein amine dehydrogenase"/>
    <property type="match status" value="1"/>
</dbReference>
<dbReference type="InterPro" id="IPR005151">
    <property type="entry name" value="Tail-specific_protease"/>
</dbReference>
<evidence type="ECO:0000256" key="4">
    <source>
        <dbReference type="ARBA" id="ARBA00022670"/>
    </source>
</evidence>
<dbReference type="SUPFAM" id="SSF82171">
    <property type="entry name" value="DPP6 N-terminal domain-like"/>
    <property type="match status" value="1"/>
</dbReference>
<dbReference type="Gene3D" id="3.90.226.10">
    <property type="entry name" value="2-enoyl-CoA Hydratase, Chain A, domain 1"/>
    <property type="match status" value="1"/>
</dbReference>
<dbReference type="CDD" id="cd07562">
    <property type="entry name" value="Peptidase_S41_TRI"/>
    <property type="match status" value="1"/>
</dbReference>
<evidence type="ECO:0000256" key="5">
    <source>
        <dbReference type="ARBA" id="ARBA00022801"/>
    </source>
</evidence>
<keyword evidence="5 7" id="KW-0378">Hydrolase</keyword>
<feature type="domain" description="PDZ" evidence="9">
    <location>
        <begin position="724"/>
        <end position="804"/>
    </location>
</feature>
<dbReference type="Gene3D" id="2.30.42.10">
    <property type="match status" value="1"/>
</dbReference>
<dbReference type="PIRSF" id="PIRSF036421">
    <property type="entry name" value="Tricorn_protease"/>
    <property type="match status" value="1"/>
</dbReference>
<feature type="coiled-coil region" evidence="8">
    <location>
        <begin position="512"/>
        <end position="541"/>
    </location>
</feature>
<dbReference type="SUPFAM" id="SSF50156">
    <property type="entry name" value="PDZ domain-like"/>
    <property type="match status" value="1"/>
</dbReference>
<keyword evidence="3 7" id="KW-0963">Cytoplasm</keyword>
<gene>
    <name evidence="10" type="ORF">ACFSJT_05215</name>
</gene>
<evidence type="ECO:0000313" key="11">
    <source>
        <dbReference type="Proteomes" id="UP001597344"/>
    </source>
</evidence>
<dbReference type="PANTHER" id="PTHR43253:SF1">
    <property type="entry name" value="TRICORN PROTEASE HOMOLOG 2-RELATED"/>
    <property type="match status" value="1"/>
</dbReference>
<dbReference type="InterPro" id="IPR012393">
    <property type="entry name" value="Tricorn_protease"/>
</dbReference>
<dbReference type="EMBL" id="JBHUHY010000003">
    <property type="protein sequence ID" value="MFD2186181.1"/>
    <property type="molecule type" value="Genomic_DNA"/>
</dbReference>
<dbReference type="EC" id="3.4.21.-" evidence="7"/>
<dbReference type="SUPFAM" id="SSF69304">
    <property type="entry name" value="Tricorn protease N-terminal domain"/>
    <property type="match status" value="1"/>
</dbReference>
<accession>A0ABW5ATY9</accession>
<reference evidence="11" key="1">
    <citation type="journal article" date="2019" name="Int. J. Syst. Evol. Microbiol.">
        <title>The Global Catalogue of Microorganisms (GCM) 10K type strain sequencing project: providing services to taxonomists for standard genome sequencing and annotation.</title>
        <authorList>
            <consortium name="The Broad Institute Genomics Platform"/>
            <consortium name="The Broad Institute Genome Sequencing Center for Infectious Disease"/>
            <person name="Wu L."/>
            <person name="Ma J."/>
        </authorList>
    </citation>
    <scope>NUCLEOTIDE SEQUENCE [LARGE SCALE GENOMIC DNA]</scope>
    <source>
        <strain evidence="11">DT92</strain>
    </source>
</reference>
<dbReference type="InterPro" id="IPR001478">
    <property type="entry name" value="PDZ"/>
</dbReference>
<keyword evidence="4 7" id="KW-0645">Protease</keyword>
<dbReference type="SUPFAM" id="SSF52096">
    <property type="entry name" value="ClpP/crotonase"/>
    <property type="match status" value="1"/>
</dbReference>
<dbReference type="InterPro" id="IPR015943">
    <property type="entry name" value="WD40/YVTN_repeat-like_dom_sf"/>
</dbReference>
<dbReference type="Gene3D" id="3.30.750.44">
    <property type="match status" value="1"/>
</dbReference>
<dbReference type="Pfam" id="PF03572">
    <property type="entry name" value="Peptidase_S41"/>
    <property type="match status" value="1"/>
</dbReference>
<evidence type="ECO:0000313" key="10">
    <source>
        <dbReference type="EMBL" id="MFD2186181.1"/>
    </source>
</evidence>
<dbReference type="Pfam" id="PF14684">
    <property type="entry name" value="Tricorn_C1"/>
    <property type="match status" value="1"/>
</dbReference>
<comment type="function">
    <text evidence="7">Degrades oligopeptides.</text>
</comment>
<dbReference type="PROSITE" id="PS50106">
    <property type="entry name" value="PDZ"/>
    <property type="match status" value="1"/>
</dbReference>
<dbReference type="InterPro" id="IPR036034">
    <property type="entry name" value="PDZ_sf"/>
</dbReference>
<protein>
    <recommendedName>
        <fullName evidence="7">Tricorn protease homolog</fullName>
        <ecNumber evidence="7">3.4.21.-</ecNumber>
    </recommendedName>
</protein>
<evidence type="ECO:0000256" key="2">
    <source>
        <dbReference type="ARBA" id="ARBA00008524"/>
    </source>
</evidence>
<keyword evidence="8" id="KW-0175">Coiled coil</keyword>
<evidence type="ECO:0000256" key="1">
    <source>
        <dbReference type="ARBA" id="ARBA00004496"/>
    </source>
</evidence>
<dbReference type="RefSeq" id="WP_378319161.1">
    <property type="nucleotide sequence ID" value="NZ_JBHUHY010000003.1"/>
</dbReference>
<evidence type="ECO:0000256" key="7">
    <source>
        <dbReference type="PIRNR" id="PIRNR036421"/>
    </source>
</evidence>
<dbReference type="InterPro" id="IPR028204">
    <property type="entry name" value="Tricorn_C1"/>
</dbReference>
<comment type="similarity">
    <text evidence="2 7">Belongs to the peptidase S41B family.</text>
</comment>
<dbReference type="SMART" id="SM00245">
    <property type="entry name" value="TSPc"/>
    <property type="match status" value="1"/>
</dbReference>
<organism evidence="10 11">
    <name type="scientific">Aquimarina celericrescens</name>
    <dbReference type="NCBI Taxonomy" id="1964542"/>
    <lineage>
        <taxon>Bacteria</taxon>
        <taxon>Pseudomonadati</taxon>
        <taxon>Bacteroidota</taxon>
        <taxon>Flavobacteriia</taxon>
        <taxon>Flavobacteriales</taxon>
        <taxon>Flavobacteriaceae</taxon>
        <taxon>Aquimarina</taxon>
    </lineage>
</organism>
<keyword evidence="6 7" id="KW-0720">Serine protease</keyword>
<evidence type="ECO:0000256" key="8">
    <source>
        <dbReference type="SAM" id="Coils"/>
    </source>
</evidence>
<proteinExistence type="inferred from homology"/>
<keyword evidence="11" id="KW-1185">Reference proteome</keyword>